<feature type="region of interest" description="Disordered" evidence="2">
    <location>
        <begin position="318"/>
        <end position="340"/>
    </location>
</feature>
<evidence type="ECO:0000313" key="6">
    <source>
        <dbReference type="Proteomes" id="UP000638648"/>
    </source>
</evidence>
<accession>A0A927MZ08</accession>
<dbReference type="CDD" id="cd12797">
    <property type="entry name" value="M23_peptidase"/>
    <property type="match status" value="1"/>
</dbReference>
<gene>
    <name evidence="5" type="ORF">HEB94_004746</name>
</gene>
<dbReference type="GO" id="GO:0004222">
    <property type="term" value="F:metalloendopeptidase activity"/>
    <property type="evidence" value="ECO:0007669"/>
    <property type="project" value="TreeGrafter"/>
</dbReference>
<evidence type="ECO:0000256" key="2">
    <source>
        <dbReference type="SAM" id="MobiDB-lite"/>
    </source>
</evidence>
<dbReference type="EMBL" id="JADBEM010000001">
    <property type="protein sequence ID" value="MBE1607898.1"/>
    <property type="molecule type" value="Genomic_DNA"/>
</dbReference>
<dbReference type="Gene3D" id="6.10.250.3150">
    <property type="match status" value="1"/>
</dbReference>
<reference evidence="5" key="1">
    <citation type="submission" date="2020-10" db="EMBL/GenBank/DDBJ databases">
        <title>Sequencing the genomes of 1000 actinobacteria strains.</title>
        <authorList>
            <person name="Klenk H.-P."/>
        </authorList>
    </citation>
    <scope>NUCLEOTIDE SEQUENCE</scope>
    <source>
        <strain evidence="5">DSM 45354</strain>
    </source>
</reference>
<dbReference type="InterPro" id="IPR050570">
    <property type="entry name" value="Cell_wall_metabolism_enzyme"/>
</dbReference>
<dbReference type="SUPFAM" id="SSF51261">
    <property type="entry name" value="Duplicated hybrid motif"/>
    <property type="match status" value="1"/>
</dbReference>
<name>A0A927MZ08_9ACTN</name>
<evidence type="ECO:0000313" key="5">
    <source>
        <dbReference type="EMBL" id="MBE1607898.1"/>
    </source>
</evidence>
<keyword evidence="3" id="KW-0812">Transmembrane</keyword>
<dbReference type="AlphaFoldDB" id="A0A927MZ08"/>
<keyword evidence="6" id="KW-1185">Reference proteome</keyword>
<protein>
    <submittedName>
        <fullName evidence="5">Murein DD-endopeptidase MepM/ murein hydrolase activator NlpD</fullName>
    </submittedName>
</protein>
<feature type="domain" description="M23ase beta-sheet core" evidence="4">
    <location>
        <begin position="362"/>
        <end position="460"/>
    </location>
</feature>
<keyword evidence="3" id="KW-0472">Membrane</keyword>
<keyword evidence="1" id="KW-0732">Signal</keyword>
<evidence type="ECO:0000259" key="4">
    <source>
        <dbReference type="Pfam" id="PF01551"/>
    </source>
</evidence>
<proteinExistence type="predicted"/>
<keyword evidence="5" id="KW-0378">Hydrolase</keyword>
<sequence length="464" mass="49834">MVRHLRLARVSGESQQTAQAPDAAGRSPDRPPARRRRRGRGLLARPRVAGSLVCAGLAIALTATLGPGLPRAQADPEEDKRRVEDQLDGARHDLDESSAGLRAATQAVSAAEGRLRTARDRLAVVRGQLTAARARDAAVAADLERARAAVRSSRSAVSRADGQVRVQRQEIGAFASATYRNSGLDEIAAILRSETTGELLGRFQLVRSVADSQKSALDGLNAARARSVAERDVLATAEEEVARQRQAAAAHLSRARALADQARAAATSIQRLVAERRSAQMAATRARADDLRRYQQLVAERARIQAMLKVLACREAEEERRRRGGGGGGGGGGDGRLSRPLEARITSPYGMRFHPILHRWKLHDGTDFGASCGTPIRAAAAGRVVARYYNSGYGNRVLVSHGRMGGASIVTAYNHMSSYAVRKGDQVSKGEVVGYVGTTGYSTGCHLHFMVYRNGATTDPMKWL</sequence>
<dbReference type="Gene3D" id="2.70.70.10">
    <property type="entry name" value="Glucose Permease (Domain IIA)"/>
    <property type="match status" value="1"/>
</dbReference>
<comment type="caution">
    <text evidence="5">The sequence shown here is derived from an EMBL/GenBank/DDBJ whole genome shotgun (WGS) entry which is preliminary data.</text>
</comment>
<feature type="transmembrane region" description="Helical" evidence="3">
    <location>
        <begin position="44"/>
        <end position="66"/>
    </location>
</feature>
<dbReference type="Pfam" id="PF01551">
    <property type="entry name" value="Peptidase_M23"/>
    <property type="match status" value="1"/>
</dbReference>
<dbReference type="PANTHER" id="PTHR21666">
    <property type="entry name" value="PEPTIDASE-RELATED"/>
    <property type="match status" value="1"/>
</dbReference>
<dbReference type="Proteomes" id="UP000638648">
    <property type="component" value="Unassembled WGS sequence"/>
</dbReference>
<dbReference type="InterPro" id="IPR011055">
    <property type="entry name" value="Dup_hybrid_motif"/>
</dbReference>
<dbReference type="RefSeq" id="WP_192751770.1">
    <property type="nucleotide sequence ID" value="NZ_BAABJL010000040.1"/>
</dbReference>
<evidence type="ECO:0000256" key="3">
    <source>
        <dbReference type="SAM" id="Phobius"/>
    </source>
</evidence>
<dbReference type="PANTHER" id="PTHR21666:SF289">
    <property type="entry name" value="L-ALA--D-GLU ENDOPEPTIDASE"/>
    <property type="match status" value="1"/>
</dbReference>
<feature type="compositionally biased region" description="Gly residues" evidence="2">
    <location>
        <begin position="325"/>
        <end position="335"/>
    </location>
</feature>
<keyword evidence="3" id="KW-1133">Transmembrane helix</keyword>
<feature type="region of interest" description="Disordered" evidence="2">
    <location>
        <begin position="1"/>
        <end position="41"/>
    </location>
</feature>
<dbReference type="InterPro" id="IPR016047">
    <property type="entry name" value="M23ase_b-sheet_dom"/>
</dbReference>
<evidence type="ECO:0000256" key="1">
    <source>
        <dbReference type="ARBA" id="ARBA00022729"/>
    </source>
</evidence>
<organism evidence="5 6">
    <name type="scientific">Actinopolymorpha pittospori</name>
    <dbReference type="NCBI Taxonomy" id="648752"/>
    <lineage>
        <taxon>Bacteria</taxon>
        <taxon>Bacillati</taxon>
        <taxon>Actinomycetota</taxon>
        <taxon>Actinomycetes</taxon>
        <taxon>Propionibacteriales</taxon>
        <taxon>Actinopolymorphaceae</taxon>
        <taxon>Actinopolymorpha</taxon>
    </lineage>
</organism>